<evidence type="ECO:0000313" key="2">
    <source>
        <dbReference type="Proteomes" id="UP001501442"/>
    </source>
</evidence>
<accession>A0ABP8USV8</accession>
<dbReference type="Proteomes" id="UP001501442">
    <property type="component" value="Unassembled WGS sequence"/>
</dbReference>
<evidence type="ECO:0000313" key="1">
    <source>
        <dbReference type="EMBL" id="GAA4637605.1"/>
    </source>
</evidence>
<organism evidence="1 2">
    <name type="scientific">Actinoallomurus vinaceus</name>
    <dbReference type="NCBI Taxonomy" id="1080074"/>
    <lineage>
        <taxon>Bacteria</taxon>
        <taxon>Bacillati</taxon>
        <taxon>Actinomycetota</taxon>
        <taxon>Actinomycetes</taxon>
        <taxon>Streptosporangiales</taxon>
        <taxon>Thermomonosporaceae</taxon>
        <taxon>Actinoallomurus</taxon>
    </lineage>
</organism>
<dbReference type="EMBL" id="BAABHK010000020">
    <property type="protein sequence ID" value="GAA4637605.1"/>
    <property type="molecule type" value="Genomic_DNA"/>
</dbReference>
<comment type="caution">
    <text evidence="1">The sequence shown here is derived from an EMBL/GenBank/DDBJ whole genome shotgun (WGS) entry which is preliminary data.</text>
</comment>
<protein>
    <submittedName>
        <fullName evidence="1">Uncharacterized protein</fullName>
    </submittedName>
</protein>
<reference evidence="2" key="1">
    <citation type="journal article" date="2019" name="Int. J. Syst. Evol. Microbiol.">
        <title>The Global Catalogue of Microorganisms (GCM) 10K type strain sequencing project: providing services to taxonomists for standard genome sequencing and annotation.</title>
        <authorList>
            <consortium name="The Broad Institute Genomics Platform"/>
            <consortium name="The Broad Institute Genome Sequencing Center for Infectious Disease"/>
            <person name="Wu L."/>
            <person name="Ma J."/>
        </authorList>
    </citation>
    <scope>NUCLEOTIDE SEQUENCE [LARGE SCALE GENOMIC DNA]</scope>
    <source>
        <strain evidence="2">JCM 17939</strain>
    </source>
</reference>
<sequence>MEGPADVFREKLAERVRAAGADENGLVSVLAELEDAIDADPRGGDPEAVYAALVAWATLCSDLVAAFYRAHDGSAGVPVAVAAGVQRIARRLRHSLGHVANGLGAAGYSVTIGPRSSALSAALTWRTPPAAP</sequence>
<proteinExistence type="predicted"/>
<gene>
    <name evidence="1" type="ORF">GCM10023196_092070</name>
</gene>
<name>A0ABP8USV8_9ACTN</name>
<keyword evidence="2" id="KW-1185">Reference proteome</keyword>